<name>A0ABQ8ERX1_9FUNG</name>
<comment type="caution">
    <text evidence="2">The sequence shown here is derived from an EMBL/GenBank/DDBJ whole genome shotgun (WGS) entry which is preliminary data.</text>
</comment>
<proteinExistence type="predicted"/>
<reference evidence="2 3" key="1">
    <citation type="submission" date="2021-02" db="EMBL/GenBank/DDBJ databases">
        <title>Variation within the Batrachochytrium salamandrivorans European outbreak.</title>
        <authorList>
            <person name="Kelly M."/>
            <person name="Pasmans F."/>
            <person name="Shea T.P."/>
            <person name="Munoz J.F."/>
            <person name="Carranza S."/>
            <person name="Cuomo C.A."/>
            <person name="Martel A."/>
        </authorList>
    </citation>
    <scope>NUCLEOTIDE SEQUENCE [LARGE SCALE GENOMIC DNA]</scope>
    <source>
        <strain evidence="2 3">AMFP18/2</strain>
    </source>
</reference>
<evidence type="ECO:0000256" key="1">
    <source>
        <dbReference type="SAM" id="MobiDB-lite"/>
    </source>
</evidence>
<gene>
    <name evidence="2" type="ORF">BASA50_001201</name>
</gene>
<keyword evidence="3" id="KW-1185">Reference proteome</keyword>
<evidence type="ECO:0000313" key="2">
    <source>
        <dbReference type="EMBL" id="KAH6585592.1"/>
    </source>
</evidence>
<protein>
    <submittedName>
        <fullName evidence="2">Uncharacterized protein</fullName>
    </submittedName>
</protein>
<feature type="compositionally biased region" description="Polar residues" evidence="1">
    <location>
        <begin position="351"/>
        <end position="365"/>
    </location>
</feature>
<dbReference type="EMBL" id="JAFCIX010000580">
    <property type="protein sequence ID" value="KAH6585592.1"/>
    <property type="molecule type" value="Genomic_DNA"/>
</dbReference>
<dbReference type="Proteomes" id="UP001648503">
    <property type="component" value="Unassembled WGS sequence"/>
</dbReference>
<organism evidence="2 3">
    <name type="scientific">Batrachochytrium salamandrivorans</name>
    <dbReference type="NCBI Taxonomy" id="1357716"/>
    <lineage>
        <taxon>Eukaryota</taxon>
        <taxon>Fungi</taxon>
        <taxon>Fungi incertae sedis</taxon>
        <taxon>Chytridiomycota</taxon>
        <taxon>Chytridiomycota incertae sedis</taxon>
        <taxon>Chytridiomycetes</taxon>
        <taxon>Rhizophydiales</taxon>
        <taxon>Rhizophydiales incertae sedis</taxon>
        <taxon>Batrachochytrium</taxon>
    </lineage>
</organism>
<evidence type="ECO:0000313" key="3">
    <source>
        <dbReference type="Proteomes" id="UP001648503"/>
    </source>
</evidence>
<feature type="region of interest" description="Disordered" evidence="1">
    <location>
        <begin position="1"/>
        <end position="30"/>
    </location>
</feature>
<accession>A0ABQ8ERX1</accession>
<sequence length="422" mass="47647">MAENTPSLADAHIVRTYPNDYAPSDTESEGEAQFEVEVEDEEQNSVSTRLEQNQLYMDQQITTLSGKTSAWVLEPQTWKTTEGTDVVLIRKPTTPNLSHRLLNPFIYRNIQNVGTLDDLATLLDTPDDWEVRYNQIVDNGYIIDQMNDFCNLPDDTLESYIQLGFSLLVGLIAGGLLVRICAGSETKIIVGGILARYQYDLRSKTDPHFLDTEGRNLIASEATTHHRFPPGEMWYHKSRGIQTLSAMYAFNCPTFLFTQKQWKLFVENKDRNAILTFPYNDNGGHTPHVNSSLVYPMGTTFLKAITICLLSRRFSLEESMKTATLDESAFQINETSEKTVIKPKDFDTSDKSTIQSARLQTSSRLESGKKTPSFVSGYANGQPVYTTVRVVPQDIVAGIEDEIALQEKEEYKQQSSEITLFE</sequence>
<feature type="region of interest" description="Disordered" evidence="1">
    <location>
        <begin position="344"/>
        <end position="372"/>
    </location>
</feature>